<feature type="region of interest" description="Disordered" evidence="2">
    <location>
        <begin position="330"/>
        <end position="349"/>
    </location>
</feature>
<dbReference type="SUPFAM" id="SSF51735">
    <property type="entry name" value="NAD(P)-binding Rossmann-fold domains"/>
    <property type="match status" value="1"/>
</dbReference>
<organism evidence="4 5">
    <name type="scientific">Nitrospira defluvii</name>
    <dbReference type="NCBI Taxonomy" id="330214"/>
    <lineage>
        <taxon>Bacteria</taxon>
        <taxon>Pseudomonadati</taxon>
        <taxon>Nitrospirota</taxon>
        <taxon>Nitrospiria</taxon>
        <taxon>Nitrospirales</taxon>
        <taxon>Nitrospiraceae</taxon>
        <taxon>Nitrospira</taxon>
    </lineage>
</organism>
<dbReference type="InterPro" id="IPR001509">
    <property type="entry name" value="Epimerase_deHydtase"/>
</dbReference>
<dbReference type="Pfam" id="PF01370">
    <property type="entry name" value="Epimerase"/>
    <property type="match status" value="1"/>
</dbReference>
<accession>A0ABM8QBQ4</accession>
<protein>
    <submittedName>
        <fullName evidence="4">UDP-glucose 4-epimerase</fullName>
        <ecNumber evidence="4">5.1.3.2</ecNumber>
    </submittedName>
</protein>
<evidence type="ECO:0000256" key="1">
    <source>
        <dbReference type="ARBA" id="ARBA00007637"/>
    </source>
</evidence>
<evidence type="ECO:0000313" key="4">
    <source>
        <dbReference type="EMBL" id="CAE6688054.1"/>
    </source>
</evidence>
<proteinExistence type="inferred from homology"/>
<evidence type="ECO:0000313" key="5">
    <source>
        <dbReference type="Proteomes" id="UP000675880"/>
    </source>
</evidence>
<feature type="domain" description="NAD-dependent epimerase/dehydratase" evidence="3">
    <location>
        <begin position="19"/>
        <end position="240"/>
    </location>
</feature>
<evidence type="ECO:0000256" key="2">
    <source>
        <dbReference type="SAM" id="MobiDB-lite"/>
    </source>
</evidence>
<sequence length="349" mass="38083">MKEAKAMMYEATKLAGARILVTGGTGFIGSHLLTRLCKAGAHVHAVSRERQPESNLTIQWYQGDLADLPMVTSLLKAVKPHVIYHLAGHVVGTREAEAIVPTFHCNLATTVNLLTAAERIGCNRFIVSGSLEEPSSGAGDVVPSSPYAVTKWAGSAYARMFHALYGFPAVILRVFMVYGPGQRDLNKLIPYVIGSILKGDTPKLTSGQRAIDWIYVDDVVDAFLAAALAENVEGKTIDVGSGRTETVRGVVHTIARLLEQHEAPIFGARPDRPLEHVRVADPHTAEKFLRWTPQVSLQEGLKRTIDWYERNLGASAGDYAAAVHDEYRTDEADDTYGDPSIPERGLNSR</sequence>
<keyword evidence="4" id="KW-0413">Isomerase</keyword>
<dbReference type="Proteomes" id="UP000675880">
    <property type="component" value="Unassembled WGS sequence"/>
</dbReference>
<dbReference type="EC" id="5.1.3.2" evidence="4"/>
<dbReference type="Gene3D" id="3.40.50.720">
    <property type="entry name" value="NAD(P)-binding Rossmann-like Domain"/>
    <property type="match status" value="1"/>
</dbReference>
<keyword evidence="5" id="KW-1185">Reference proteome</keyword>
<name>A0ABM8QBQ4_9BACT</name>
<reference evidence="4 5" key="1">
    <citation type="submission" date="2021-02" db="EMBL/GenBank/DDBJ databases">
        <authorList>
            <person name="Han P."/>
        </authorList>
    </citation>
    <scope>NUCLEOTIDE SEQUENCE [LARGE SCALE GENOMIC DNA]</scope>
    <source>
        <strain evidence="4">Candidatus Nitrospira sp. ZN2</strain>
    </source>
</reference>
<comment type="caution">
    <text evidence="4">The sequence shown here is derived from an EMBL/GenBank/DDBJ whole genome shotgun (WGS) entry which is preliminary data.</text>
</comment>
<dbReference type="PANTHER" id="PTHR43000">
    <property type="entry name" value="DTDP-D-GLUCOSE 4,6-DEHYDRATASE-RELATED"/>
    <property type="match status" value="1"/>
</dbReference>
<dbReference type="EMBL" id="CAJNBJ010000001">
    <property type="protein sequence ID" value="CAE6688054.1"/>
    <property type="molecule type" value="Genomic_DNA"/>
</dbReference>
<dbReference type="InterPro" id="IPR036291">
    <property type="entry name" value="NAD(P)-bd_dom_sf"/>
</dbReference>
<dbReference type="GO" id="GO:0003978">
    <property type="term" value="F:UDP-glucose 4-epimerase activity"/>
    <property type="evidence" value="ECO:0007669"/>
    <property type="project" value="UniProtKB-EC"/>
</dbReference>
<comment type="similarity">
    <text evidence="1">Belongs to the NAD(P)-dependent epimerase/dehydratase family.</text>
</comment>
<evidence type="ECO:0000259" key="3">
    <source>
        <dbReference type="Pfam" id="PF01370"/>
    </source>
</evidence>
<gene>
    <name evidence="4" type="ORF">NSPZN2_10073</name>
</gene>
<dbReference type="RefSeq" id="WP_213040023.1">
    <property type="nucleotide sequence ID" value="NZ_CAJNBJ010000001.1"/>
</dbReference>